<dbReference type="PANTHER" id="PTHR12271:SF133">
    <property type="entry name" value="POLY(A) RNA POLYMERASE, MITOCHONDRIAL"/>
    <property type="match status" value="1"/>
</dbReference>
<dbReference type="InterPro" id="IPR022905">
    <property type="entry name" value="Rpo11-like"/>
</dbReference>
<dbReference type="InterPro" id="IPR009025">
    <property type="entry name" value="RBP11-like_dimer"/>
</dbReference>
<dbReference type="Pfam" id="PF22600">
    <property type="entry name" value="MTPAP-like_central"/>
    <property type="match status" value="1"/>
</dbReference>
<dbReference type="CDD" id="cd05402">
    <property type="entry name" value="NT_PAP_TUTase"/>
    <property type="match status" value="1"/>
</dbReference>
<evidence type="ECO:0000259" key="4">
    <source>
        <dbReference type="Pfam" id="PF22600"/>
    </source>
</evidence>
<evidence type="ECO:0000256" key="1">
    <source>
        <dbReference type="ARBA" id="ARBA00022478"/>
    </source>
</evidence>
<dbReference type="AlphaFoldDB" id="A0A5S6QQP7"/>
<dbReference type="GO" id="GO:0003899">
    <property type="term" value="F:DNA-directed RNA polymerase activity"/>
    <property type="evidence" value="ECO:0007669"/>
    <property type="project" value="InterPro"/>
</dbReference>
<dbReference type="HAMAP" id="MF_00261">
    <property type="entry name" value="RNApol_arch_Rpo11"/>
    <property type="match status" value="1"/>
</dbReference>
<dbReference type="GO" id="GO:0046983">
    <property type="term" value="F:protein dimerization activity"/>
    <property type="evidence" value="ECO:0007669"/>
    <property type="project" value="InterPro"/>
</dbReference>
<dbReference type="InterPro" id="IPR036603">
    <property type="entry name" value="RBP11-like"/>
</dbReference>
<dbReference type="GO" id="GO:1990817">
    <property type="term" value="F:poly(A) RNA polymerase activity"/>
    <property type="evidence" value="ECO:0007669"/>
    <property type="project" value="TreeGrafter"/>
</dbReference>
<dbReference type="WBParaSite" id="TMUE_2000009555.1">
    <property type="protein sequence ID" value="TMUE_2000009555.1"/>
    <property type="gene ID" value="WBGene00286988"/>
</dbReference>
<organism evidence="5 6">
    <name type="scientific">Trichuris muris</name>
    <name type="common">Mouse whipworm</name>
    <dbReference type="NCBI Taxonomy" id="70415"/>
    <lineage>
        <taxon>Eukaryota</taxon>
        <taxon>Metazoa</taxon>
        <taxon>Ecdysozoa</taxon>
        <taxon>Nematoda</taxon>
        <taxon>Enoplea</taxon>
        <taxon>Dorylaimia</taxon>
        <taxon>Trichinellida</taxon>
        <taxon>Trichuridae</taxon>
        <taxon>Trichuris</taxon>
    </lineage>
</organism>
<dbReference type="Gene3D" id="1.10.1410.10">
    <property type="match status" value="1"/>
</dbReference>
<protein>
    <submittedName>
        <fullName evidence="6">RNA_pol_L_2 domain-containing protein</fullName>
    </submittedName>
</protein>
<keyword evidence="2" id="KW-0804">Transcription</keyword>
<dbReference type="GO" id="GO:0006351">
    <property type="term" value="P:DNA-templated transcription"/>
    <property type="evidence" value="ECO:0007669"/>
    <property type="project" value="InterPro"/>
</dbReference>
<dbReference type="GO" id="GO:0031123">
    <property type="term" value="P:RNA 3'-end processing"/>
    <property type="evidence" value="ECO:0007669"/>
    <property type="project" value="TreeGrafter"/>
</dbReference>
<evidence type="ECO:0000313" key="5">
    <source>
        <dbReference type="Proteomes" id="UP000046395"/>
    </source>
</evidence>
<dbReference type="Gene3D" id="3.30.1360.10">
    <property type="entry name" value="RNA polymerase, RBP11-like subunit"/>
    <property type="match status" value="1"/>
</dbReference>
<dbReference type="PANTHER" id="PTHR12271">
    <property type="entry name" value="POLY A POLYMERASE CID PAP -RELATED"/>
    <property type="match status" value="1"/>
</dbReference>
<dbReference type="InterPro" id="IPR043519">
    <property type="entry name" value="NT_sf"/>
</dbReference>
<dbReference type="Pfam" id="PF13656">
    <property type="entry name" value="RNA_pol_L_2"/>
    <property type="match status" value="1"/>
</dbReference>
<name>A0A5S6QQP7_TRIMR</name>
<evidence type="ECO:0000256" key="2">
    <source>
        <dbReference type="ARBA" id="ARBA00023163"/>
    </source>
</evidence>
<dbReference type="InterPro" id="IPR054708">
    <property type="entry name" value="MTPAP-like_central"/>
</dbReference>
<dbReference type="Proteomes" id="UP000046395">
    <property type="component" value="Unassembled WGS sequence"/>
</dbReference>
<accession>A0A5S6QQP7</accession>
<evidence type="ECO:0000259" key="3">
    <source>
        <dbReference type="Pfam" id="PF13656"/>
    </source>
</evidence>
<dbReference type="SUPFAM" id="SSF81301">
    <property type="entry name" value="Nucleotidyltransferase"/>
    <property type="match status" value="1"/>
</dbReference>
<dbReference type="Gene3D" id="3.30.460.10">
    <property type="entry name" value="Beta Polymerase, domain 2"/>
    <property type="match status" value="1"/>
</dbReference>
<reference evidence="6" key="1">
    <citation type="submission" date="2019-12" db="UniProtKB">
        <authorList>
            <consortium name="WormBaseParasite"/>
        </authorList>
    </citation>
    <scope>IDENTIFICATION</scope>
</reference>
<sequence length="627" mass="71660">MGAKEGLRTAFKSSVVWQTRQSPKASGAASLIPHSAERGDVDWTEEYNLPKCALRQTAFEEFMARGRSASARTVMCFSTSKLPPSVGTSLLHPPRRAILKAVENGHEIYLYEYKDSAQVKRLLNQASHRFQSRVFPWESRMIRHVPAAGFRDIHSIPKLTFPFEVVDCNSLVAALRDVESVNQQIEQLYQKTRISKEGLRLRFFLTSLIEDVIHRLFPQSVCRPFGSTVNGFAQRGCDLDVNVQLNPDSTRAEQVSSGNQFFFCAKYRPQNERSYIQQTLSTIGAVLESFVPCMDQVVKILNARVPIVKLRHRSLGISCDLTLDNKSSHQTAKVFWMFSVLQPSIRLLLFVVRRWAREIGLTRQNPGIWLSNFQLICLVAFFMQCRSPPLLPSIDMLLKHNFRLDNWQTSAESSPEPRELLIEFFRFFTTSINYENQALNLFTGQLTSKTEFAPLVIWNPMEESHNITRNVASGEWQRCLECMQVAIKLLEQSKGFRPSTPYLMSINDSKSKIRIVQPADSEEDTCRTFLIENEDHTIGVVLRHLVSQYAGIRMCSYSVPHPMEDRILVHVETRDAPALSVLRRALEEARTLYLRLGEKFKNAVSSYEEHSPIKSEEMAEQVAENSE</sequence>
<dbReference type="SUPFAM" id="SSF81631">
    <property type="entry name" value="PAP/OAS1 substrate-binding domain"/>
    <property type="match status" value="1"/>
</dbReference>
<evidence type="ECO:0000313" key="6">
    <source>
        <dbReference type="WBParaSite" id="TMUE_2000009555.1"/>
    </source>
</evidence>
<dbReference type="STRING" id="70415.A0A5S6QQP7"/>
<feature type="domain" description="Poly(A) RNA polymerase mitochondrial-like central palm" evidence="4">
    <location>
        <begin position="182"/>
        <end position="334"/>
    </location>
</feature>
<keyword evidence="1" id="KW-0240">DNA-directed RNA polymerase</keyword>
<proteinExistence type="inferred from homology"/>
<feature type="domain" description="DNA-directed RNA polymerase RBP11-like dimerisation" evidence="3">
    <location>
        <begin position="527"/>
        <end position="592"/>
    </location>
</feature>
<dbReference type="SUPFAM" id="SSF55257">
    <property type="entry name" value="RBP11-like subunits of RNA polymerase"/>
    <property type="match status" value="1"/>
</dbReference>
<keyword evidence="5" id="KW-1185">Reference proteome</keyword>
<dbReference type="GO" id="GO:0000428">
    <property type="term" value="C:DNA-directed RNA polymerase complex"/>
    <property type="evidence" value="ECO:0007669"/>
    <property type="project" value="UniProtKB-KW"/>
</dbReference>